<keyword evidence="5" id="KW-1185">Reference proteome</keyword>
<protein>
    <recommendedName>
        <fullName evidence="6">Receptor L-domain domain-containing protein</fullName>
    </recommendedName>
</protein>
<feature type="chain" id="PRO_5004548722" description="Receptor L-domain domain-containing protein" evidence="3">
    <location>
        <begin position="31"/>
        <end position="598"/>
    </location>
</feature>
<organism evidence="4 5">
    <name type="scientific">Dactylellina haptotyla (strain CBS 200.50)</name>
    <name type="common">Nematode-trapping fungus</name>
    <name type="synonym">Monacrosporium haptotylum</name>
    <dbReference type="NCBI Taxonomy" id="1284197"/>
    <lineage>
        <taxon>Eukaryota</taxon>
        <taxon>Fungi</taxon>
        <taxon>Dikarya</taxon>
        <taxon>Ascomycota</taxon>
        <taxon>Pezizomycotina</taxon>
        <taxon>Orbiliomycetes</taxon>
        <taxon>Orbiliales</taxon>
        <taxon>Orbiliaceae</taxon>
        <taxon>Dactylellina</taxon>
    </lineage>
</organism>
<evidence type="ECO:0000256" key="1">
    <source>
        <dbReference type="SAM" id="MobiDB-lite"/>
    </source>
</evidence>
<dbReference type="Proteomes" id="UP000015100">
    <property type="component" value="Unassembled WGS sequence"/>
</dbReference>
<feature type="signal peptide" evidence="3">
    <location>
        <begin position="1"/>
        <end position="30"/>
    </location>
</feature>
<feature type="compositionally biased region" description="Polar residues" evidence="1">
    <location>
        <begin position="587"/>
        <end position="598"/>
    </location>
</feature>
<dbReference type="OrthoDB" id="536881at2759"/>
<keyword evidence="2" id="KW-0472">Membrane</keyword>
<evidence type="ECO:0008006" key="6">
    <source>
        <dbReference type="Google" id="ProtNLM"/>
    </source>
</evidence>
<dbReference type="SUPFAM" id="SSF52058">
    <property type="entry name" value="L domain-like"/>
    <property type="match status" value="1"/>
</dbReference>
<dbReference type="AlphaFoldDB" id="S8BUS2"/>
<dbReference type="EMBL" id="AQGS01000494">
    <property type="protein sequence ID" value="EPS39057.1"/>
    <property type="molecule type" value="Genomic_DNA"/>
</dbReference>
<dbReference type="HOGENOM" id="CLU_456354_0_0_1"/>
<reference evidence="4 5" key="1">
    <citation type="journal article" date="2013" name="PLoS Genet.">
        <title>Genomic mechanisms accounting for the adaptation to parasitism in nematode-trapping fungi.</title>
        <authorList>
            <person name="Meerupati T."/>
            <person name="Andersson K.M."/>
            <person name="Friman E."/>
            <person name="Kumar D."/>
            <person name="Tunlid A."/>
            <person name="Ahren D."/>
        </authorList>
    </citation>
    <scope>NUCLEOTIDE SEQUENCE [LARGE SCALE GENOMIC DNA]</scope>
    <source>
        <strain evidence="4 5">CBS 200.50</strain>
    </source>
</reference>
<feature type="region of interest" description="Disordered" evidence="1">
    <location>
        <begin position="548"/>
        <end position="598"/>
    </location>
</feature>
<proteinExistence type="predicted"/>
<keyword evidence="3" id="KW-0732">Signal</keyword>
<keyword evidence="2" id="KW-1133">Transmembrane helix</keyword>
<name>S8BUS2_DACHA</name>
<evidence type="ECO:0000256" key="3">
    <source>
        <dbReference type="SAM" id="SignalP"/>
    </source>
</evidence>
<evidence type="ECO:0000313" key="4">
    <source>
        <dbReference type="EMBL" id="EPS39057.1"/>
    </source>
</evidence>
<dbReference type="OMA" id="YTIESER"/>
<comment type="caution">
    <text evidence="4">The sequence shown here is derived from an EMBL/GenBank/DDBJ whole genome shotgun (WGS) entry which is preliminary data.</text>
</comment>
<evidence type="ECO:0000313" key="5">
    <source>
        <dbReference type="Proteomes" id="UP000015100"/>
    </source>
</evidence>
<keyword evidence="2" id="KW-0812">Transmembrane</keyword>
<accession>S8BUS2</accession>
<reference evidence="5" key="2">
    <citation type="submission" date="2013-04" db="EMBL/GenBank/DDBJ databases">
        <title>Genomic mechanisms accounting for the adaptation to parasitism in nematode-trapping fungi.</title>
        <authorList>
            <person name="Ahren D.G."/>
        </authorList>
    </citation>
    <scope>NUCLEOTIDE SEQUENCE [LARGE SCALE GENOMIC DNA]</scope>
    <source>
        <strain evidence="5">CBS 200.50</strain>
    </source>
</reference>
<gene>
    <name evidence="4" type="ORF">H072_7155</name>
</gene>
<feature type="transmembrane region" description="Helical" evidence="2">
    <location>
        <begin position="431"/>
        <end position="455"/>
    </location>
</feature>
<sequence length="598" mass="66161">MVTTRPRSRGFGPFIYVLILHCCYLLKVTALDPCNSKDTIITTPADLISTGIENCTELTGNLAIATSWESIFFNNLVRVRGNVYITSRLQGSKPPKDAKVQWYSSINALWFDVLEYINGDLEITGLNNLTAVPLNCPVYANKLVNVLGKAVFHNNYIENINMRLGAANSFEIYDTPAEDPIDHFPNSVDNLWPVNPIELEVYVNNLLCTGERDFDLRYTEINKKLFLQGSKETPRDTLNRKPAEFLEYAGVRLSELLWVPEIDIRNVTNVEMPKLVNVNTSMAFDILKINTLDLPKLTNVGNGTNGSLVVSNSQILAQMNMPELVTVHGLLQITENQALANITNLGKLRSVFGNVLFSGPIWNVELPSLETVEGDFFLNSTAGLNCTVWNEWRLATNIVKGEYRCIGATGSRYLPAGYTIESERAAAKNRIPMIVGASVGAAAAILSISIGVFLYRRPRKLPDLLPGIANPELEDTEARVYEVEGGKTEIKAEAVGHIPPNELHGDFEPVEMFVSDMIPAELYGSEPEPVRGPSPAHTHRERWMPLMRSRPDVPPAQWNAALGMRRGNSNSSGTAIVGESDSRPSSDDMSWTSGETHI</sequence>
<evidence type="ECO:0000256" key="2">
    <source>
        <dbReference type="SAM" id="Phobius"/>
    </source>
</evidence>